<comment type="subcellular location">
    <subcellularLocation>
        <location evidence="16">Postsynaptic cell membrane</location>
        <topology evidence="16">Multi-pass membrane protein</topology>
    </subcellularLocation>
</comment>
<evidence type="ECO:0000313" key="21">
    <source>
        <dbReference type="Proteomes" id="UP000828390"/>
    </source>
</evidence>
<evidence type="ECO:0000256" key="13">
    <source>
        <dbReference type="ARBA" id="ARBA00023257"/>
    </source>
</evidence>
<evidence type="ECO:0000256" key="16">
    <source>
        <dbReference type="ARBA" id="ARBA00034104"/>
    </source>
</evidence>
<organism evidence="20 21">
    <name type="scientific">Dreissena polymorpha</name>
    <name type="common">Zebra mussel</name>
    <name type="synonym">Mytilus polymorpha</name>
    <dbReference type="NCBI Taxonomy" id="45954"/>
    <lineage>
        <taxon>Eukaryota</taxon>
        <taxon>Metazoa</taxon>
        <taxon>Spiralia</taxon>
        <taxon>Lophotrochozoa</taxon>
        <taxon>Mollusca</taxon>
        <taxon>Bivalvia</taxon>
        <taxon>Autobranchia</taxon>
        <taxon>Heteroconchia</taxon>
        <taxon>Euheterodonta</taxon>
        <taxon>Imparidentia</taxon>
        <taxon>Neoheterodontei</taxon>
        <taxon>Myida</taxon>
        <taxon>Dreissenoidea</taxon>
        <taxon>Dreissenidae</taxon>
        <taxon>Dreissena</taxon>
    </lineage>
</organism>
<keyword evidence="4 17" id="KW-0812">Transmembrane</keyword>
<dbReference type="Pfam" id="PF02931">
    <property type="entry name" value="Neur_chan_LBD"/>
    <property type="match status" value="1"/>
</dbReference>
<proteinExistence type="inferred from homology"/>
<feature type="domain" description="Neurotransmitter-gated ion-channel ligand-binding" evidence="18">
    <location>
        <begin position="2"/>
        <end position="111"/>
    </location>
</feature>
<dbReference type="InterPro" id="IPR018000">
    <property type="entry name" value="Neurotransmitter_ion_chnl_CS"/>
</dbReference>
<evidence type="ECO:0000256" key="14">
    <source>
        <dbReference type="ARBA" id="ARBA00023286"/>
    </source>
</evidence>
<dbReference type="Gene3D" id="2.70.170.10">
    <property type="entry name" value="Neurotransmitter-gated ion-channel ligand-binding domain"/>
    <property type="match status" value="1"/>
</dbReference>
<keyword evidence="8" id="KW-0406">Ion transport</keyword>
<evidence type="ECO:0000256" key="12">
    <source>
        <dbReference type="ARBA" id="ARBA00023180"/>
    </source>
</evidence>
<dbReference type="GO" id="GO:0007271">
    <property type="term" value="P:synaptic transmission, cholinergic"/>
    <property type="evidence" value="ECO:0007669"/>
    <property type="project" value="UniProtKB-ARBA"/>
</dbReference>
<name>A0A9D4H8A6_DREPO</name>
<evidence type="ECO:0000259" key="18">
    <source>
        <dbReference type="Pfam" id="PF02931"/>
    </source>
</evidence>
<feature type="transmembrane region" description="Helical" evidence="17">
    <location>
        <begin position="329"/>
        <end position="347"/>
    </location>
</feature>
<keyword evidence="13" id="KW-0628">Postsynaptic cell membrane</keyword>
<dbReference type="GO" id="GO:0045211">
    <property type="term" value="C:postsynaptic membrane"/>
    <property type="evidence" value="ECO:0007669"/>
    <property type="project" value="UniProtKB-SubCell"/>
</dbReference>
<feature type="domain" description="Neurotransmitter-gated ion-channel transmembrane" evidence="19">
    <location>
        <begin position="118"/>
        <end position="345"/>
    </location>
</feature>
<evidence type="ECO:0000256" key="9">
    <source>
        <dbReference type="ARBA" id="ARBA00023136"/>
    </source>
</evidence>
<dbReference type="GO" id="GO:0005230">
    <property type="term" value="F:extracellular ligand-gated monoatomic ion channel activity"/>
    <property type="evidence" value="ECO:0007669"/>
    <property type="project" value="InterPro"/>
</dbReference>
<evidence type="ECO:0000313" key="20">
    <source>
        <dbReference type="EMBL" id="KAH3830112.1"/>
    </source>
</evidence>
<keyword evidence="10" id="KW-1015">Disulfide bond</keyword>
<dbReference type="Gene3D" id="1.20.58.390">
    <property type="entry name" value="Neurotransmitter-gated ion-channel transmembrane domain"/>
    <property type="match status" value="2"/>
</dbReference>
<dbReference type="InterPro" id="IPR038050">
    <property type="entry name" value="Neuro_actylchol_rec"/>
</dbReference>
<dbReference type="AlphaFoldDB" id="A0A9D4H8A6"/>
<keyword evidence="6 17" id="KW-1133">Transmembrane helix</keyword>
<dbReference type="SUPFAM" id="SSF63712">
    <property type="entry name" value="Nicotinic receptor ligand binding domain-like"/>
    <property type="match status" value="1"/>
</dbReference>
<dbReference type="InterPro" id="IPR006029">
    <property type="entry name" value="Neurotrans-gated_channel_TM"/>
</dbReference>
<evidence type="ECO:0000256" key="2">
    <source>
        <dbReference type="ARBA" id="ARBA00022448"/>
    </source>
</evidence>
<dbReference type="GO" id="GO:0098655">
    <property type="term" value="P:monoatomic cation transmembrane transport"/>
    <property type="evidence" value="ECO:0007669"/>
    <property type="project" value="UniProtKB-ARBA"/>
</dbReference>
<evidence type="ECO:0000256" key="4">
    <source>
        <dbReference type="ARBA" id="ARBA00022692"/>
    </source>
</evidence>
<dbReference type="Proteomes" id="UP000828390">
    <property type="component" value="Unassembled WGS sequence"/>
</dbReference>
<evidence type="ECO:0000256" key="7">
    <source>
        <dbReference type="ARBA" id="ARBA00023018"/>
    </source>
</evidence>
<evidence type="ECO:0000256" key="3">
    <source>
        <dbReference type="ARBA" id="ARBA00022475"/>
    </source>
</evidence>
<dbReference type="FunFam" id="1.20.58.390:FF:000022">
    <property type="entry name" value="Nicotinic acetylcholine receptor subunit alpha4"/>
    <property type="match status" value="1"/>
</dbReference>
<evidence type="ECO:0000256" key="10">
    <source>
        <dbReference type="ARBA" id="ARBA00023157"/>
    </source>
</evidence>
<evidence type="ECO:0000256" key="17">
    <source>
        <dbReference type="SAM" id="Phobius"/>
    </source>
</evidence>
<dbReference type="PROSITE" id="PS00236">
    <property type="entry name" value="NEUROTR_ION_CHANNEL"/>
    <property type="match status" value="1"/>
</dbReference>
<dbReference type="InterPro" id="IPR036719">
    <property type="entry name" value="Neuro-gated_channel_TM_sf"/>
</dbReference>
<evidence type="ECO:0000256" key="6">
    <source>
        <dbReference type="ARBA" id="ARBA00022989"/>
    </source>
</evidence>
<keyword evidence="3" id="KW-1003">Cell membrane</keyword>
<dbReference type="InterPro" id="IPR006201">
    <property type="entry name" value="Neur_channel"/>
</dbReference>
<keyword evidence="11" id="KW-0675">Receptor</keyword>
<dbReference type="SUPFAM" id="SSF90112">
    <property type="entry name" value="Neurotransmitter-gated ion-channel transmembrane pore"/>
    <property type="match status" value="1"/>
</dbReference>
<keyword evidence="14" id="KW-1071">Ligand-gated ion channel</keyword>
<evidence type="ECO:0000256" key="11">
    <source>
        <dbReference type="ARBA" id="ARBA00023170"/>
    </source>
</evidence>
<reference evidence="20" key="2">
    <citation type="submission" date="2020-11" db="EMBL/GenBank/DDBJ databases">
        <authorList>
            <person name="McCartney M.A."/>
            <person name="Auch B."/>
            <person name="Kono T."/>
            <person name="Mallez S."/>
            <person name="Becker A."/>
            <person name="Gohl D.M."/>
            <person name="Silverstein K.A.T."/>
            <person name="Koren S."/>
            <person name="Bechman K.B."/>
            <person name="Herman A."/>
            <person name="Abrahante J.E."/>
            <person name="Garbe J."/>
        </authorList>
    </citation>
    <scope>NUCLEOTIDE SEQUENCE</scope>
    <source>
        <strain evidence="20">Duluth1</strain>
        <tissue evidence="20">Whole animal</tissue>
    </source>
</reference>
<evidence type="ECO:0000256" key="8">
    <source>
        <dbReference type="ARBA" id="ARBA00023065"/>
    </source>
</evidence>
<comment type="similarity">
    <text evidence="1">Belongs to the ligand-gated ion channel (TC 1.A.9) family. Acetylcholine receptor (TC 1.A.9.1) subfamily.</text>
</comment>
<keyword evidence="12" id="KW-0325">Glycoprotein</keyword>
<keyword evidence="7" id="KW-0770">Synapse</keyword>
<evidence type="ECO:0000256" key="1">
    <source>
        <dbReference type="ARBA" id="ARBA00009237"/>
    </source>
</evidence>
<evidence type="ECO:0000259" key="19">
    <source>
        <dbReference type="Pfam" id="PF02932"/>
    </source>
</evidence>
<keyword evidence="15" id="KW-0407">Ion channel</keyword>
<dbReference type="FunFam" id="2.70.170.10:FF:000060">
    <property type="entry name" value="Nicotinic acetylcholine receptor subunit alpha4"/>
    <property type="match status" value="1"/>
</dbReference>
<keyword evidence="9 17" id="KW-0472">Membrane</keyword>
<dbReference type="InterPro" id="IPR006202">
    <property type="entry name" value="Neur_chan_lig-bd"/>
</dbReference>
<gene>
    <name evidence="20" type="ORF">DPMN_103349</name>
</gene>
<feature type="transmembrane region" description="Helical" evidence="17">
    <location>
        <begin position="115"/>
        <end position="136"/>
    </location>
</feature>
<keyword evidence="5" id="KW-0732">Signal</keyword>
<dbReference type="GO" id="GO:0004888">
    <property type="term" value="F:transmembrane signaling receptor activity"/>
    <property type="evidence" value="ECO:0007669"/>
    <property type="project" value="InterPro"/>
</dbReference>
<feature type="transmembrane region" description="Helical" evidence="17">
    <location>
        <begin position="177"/>
        <end position="196"/>
    </location>
</feature>
<dbReference type="Pfam" id="PF02932">
    <property type="entry name" value="Neur_chan_memb"/>
    <property type="match status" value="1"/>
</dbReference>
<sequence>MYTGLVIWEPPAIFKSACIMDVEYFPFDVQNCSLKFGSWTYDGFEIDLVHMCAIDSESTVVIENGMDLSEFYQNVEWDIVSVTAQKHIKIYICCIEPYIDVTFYMILRRKTLFHTVNLILPCVVISFLTVLVFYLPSDSDEKITLCISVLLSLTVFFLLLTEIIPPTSIVIPLIGKYLLFTMILVTLSIIVTVLILTIHFRSPATHKMSRWTRVTFLVILPRFLMMQRPLMRKYSHLRCNGVRQRHHVIEPVIVQANEPHAAENEPLEDLPAWRRNVNRSAHRKCSAILTQINNALDDVTFISGHLKEEDEYSSDKQDWKFIAMVLDRVFFWVFTLASIIGTFGILLQAPTIYDDRTAITADNFGKDGFCFTQ</sequence>
<dbReference type="InterPro" id="IPR036734">
    <property type="entry name" value="Neur_chan_lig-bd_sf"/>
</dbReference>
<keyword evidence="21" id="KW-1185">Reference proteome</keyword>
<comment type="caution">
    <text evidence="20">The sequence shown here is derived from an EMBL/GenBank/DDBJ whole genome shotgun (WGS) entry which is preliminary data.</text>
</comment>
<dbReference type="CDD" id="cd19064">
    <property type="entry name" value="LGIC_TM_nAChR"/>
    <property type="match status" value="1"/>
</dbReference>
<dbReference type="FunFam" id="1.20.58.390:FF:000001">
    <property type="entry name" value="Neuronal nicotinic acetylcholine receptor subunit 3"/>
    <property type="match status" value="1"/>
</dbReference>
<keyword evidence="2" id="KW-0813">Transport</keyword>
<accession>A0A9D4H8A6</accession>
<reference evidence="20" key="1">
    <citation type="journal article" date="2019" name="bioRxiv">
        <title>The Genome of the Zebra Mussel, Dreissena polymorpha: A Resource for Invasive Species Research.</title>
        <authorList>
            <person name="McCartney M.A."/>
            <person name="Auch B."/>
            <person name="Kono T."/>
            <person name="Mallez S."/>
            <person name="Zhang Y."/>
            <person name="Obille A."/>
            <person name="Becker A."/>
            <person name="Abrahante J.E."/>
            <person name="Garbe J."/>
            <person name="Badalamenti J.P."/>
            <person name="Herman A."/>
            <person name="Mangelson H."/>
            <person name="Liachko I."/>
            <person name="Sullivan S."/>
            <person name="Sone E.D."/>
            <person name="Koren S."/>
            <person name="Silverstein K.A.T."/>
            <person name="Beckman K.B."/>
            <person name="Gohl D.M."/>
        </authorList>
    </citation>
    <scope>NUCLEOTIDE SEQUENCE</scope>
    <source>
        <strain evidence="20">Duluth1</strain>
        <tissue evidence="20">Whole animal</tissue>
    </source>
</reference>
<evidence type="ECO:0000256" key="5">
    <source>
        <dbReference type="ARBA" id="ARBA00022729"/>
    </source>
</evidence>
<protein>
    <submittedName>
        <fullName evidence="20">Uncharacterized protein</fullName>
    </submittedName>
</protein>
<feature type="transmembrane region" description="Helical" evidence="17">
    <location>
        <begin position="142"/>
        <end position="165"/>
    </location>
</feature>
<dbReference type="EMBL" id="JAIWYP010000004">
    <property type="protein sequence ID" value="KAH3830112.1"/>
    <property type="molecule type" value="Genomic_DNA"/>
</dbReference>
<dbReference type="PANTHER" id="PTHR18945">
    <property type="entry name" value="NEUROTRANSMITTER GATED ION CHANNEL"/>
    <property type="match status" value="1"/>
</dbReference>
<evidence type="ECO:0000256" key="15">
    <source>
        <dbReference type="ARBA" id="ARBA00023303"/>
    </source>
</evidence>